<keyword evidence="2" id="KW-1185">Reference proteome</keyword>
<dbReference type="Proteomes" id="UP000642748">
    <property type="component" value="Unassembled WGS sequence"/>
</dbReference>
<reference evidence="1" key="1">
    <citation type="submission" date="2021-01" db="EMBL/GenBank/DDBJ databases">
        <title>Whole genome shotgun sequence of Rugosimonospora africana NBRC 104875.</title>
        <authorList>
            <person name="Komaki H."/>
            <person name="Tamura T."/>
        </authorList>
    </citation>
    <scope>NUCLEOTIDE SEQUENCE</scope>
    <source>
        <strain evidence="1">NBRC 104875</strain>
    </source>
</reference>
<keyword evidence="1" id="KW-0223">Dioxygenase</keyword>
<organism evidence="1 2">
    <name type="scientific">Rugosimonospora africana</name>
    <dbReference type="NCBI Taxonomy" id="556532"/>
    <lineage>
        <taxon>Bacteria</taxon>
        <taxon>Bacillati</taxon>
        <taxon>Actinomycetota</taxon>
        <taxon>Actinomycetes</taxon>
        <taxon>Micromonosporales</taxon>
        <taxon>Micromonosporaceae</taxon>
        <taxon>Rugosimonospora</taxon>
    </lineage>
</organism>
<evidence type="ECO:0000313" key="2">
    <source>
        <dbReference type="Proteomes" id="UP000642748"/>
    </source>
</evidence>
<gene>
    <name evidence="1" type="ORF">Raf01_82720</name>
</gene>
<dbReference type="RefSeq" id="WP_203923539.1">
    <property type="nucleotide sequence ID" value="NZ_BONZ01000089.1"/>
</dbReference>
<dbReference type="AlphaFoldDB" id="A0A8J3QZ88"/>
<comment type="caution">
    <text evidence="1">The sequence shown here is derived from an EMBL/GenBank/DDBJ whole genome shotgun (WGS) entry which is preliminary data.</text>
</comment>
<dbReference type="SUPFAM" id="SSF51197">
    <property type="entry name" value="Clavaminate synthase-like"/>
    <property type="match status" value="1"/>
</dbReference>
<sequence length="277" mass="30977">MTDRTDTIDIDSAYPLPDHAATRLAEDGYVRLPAVLTAETVAHYEPTITGQVIDRNLMHLPMDQRDTYSRAFLQVTNLWQHDDLVRELVFSRRLARIAATLLGVDGVRLYHDQALYKEPGGGITPWHADQYYWPFASDRTITVWLPLQDTPTRLGALEFARASHRLDLGRNLPIGDESERMLQDELAARGFTTDTAGYALGDASYHLGWTFHRAGPNRSTIPRRVMTIIYVDADIAISEPVNDPQRNDLATFMPGARAGGVPDTPLNPVLYRHSAAA</sequence>
<dbReference type="PANTHER" id="PTHR20883:SF49">
    <property type="entry name" value="PHYTANOYL-COA DIOXYGENASE"/>
    <property type="match status" value="1"/>
</dbReference>
<dbReference type="GO" id="GO:0016706">
    <property type="term" value="F:2-oxoglutarate-dependent dioxygenase activity"/>
    <property type="evidence" value="ECO:0007669"/>
    <property type="project" value="UniProtKB-ARBA"/>
</dbReference>
<dbReference type="PANTHER" id="PTHR20883">
    <property type="entry name" value="PHYTANOYL-COA DIOXYGENASE DOMAIN CONTAINING 1"/>
    <property type="match status" value="1"/>
</dbReference>
<keyword evidence="1" id="KW-0560">Oxidoreductase</keyword>
<accession>A0A8J3QZ88</accession>
<name>A0A8J3QZ88_9ACTN</name>
<dbReference type="InterPro" id="IPR008775">
    <property type="entry name" value="Phytyl_CoA_dOase-like"/>
</dbReference>
<dbReference type="Pfam" id="PF05721">
    <property type="entry name" value="PhyH"/>
    <property type="match status" value="1"/>
</dbReference>
<protein>
    <submittedName>
        <fullName evidence="1">Phytanoyl-CoA dioxygenase</fullName>
    </submittedName>
</protein>
<dbReference type="Gene3D" id="2.60.120.620">
    <property type="entry name" value="q2cbj1_9rhob like domain"/>
    <property type="match status" value="1"/>
</dbReference>
<evidence type="ECO:0000313" key="1">
    <source>
        <dbReference type="EMBL" id="GIH20100.1"/>
    </source>
</evidence>
<dbReference type="GO" id="GO:0005506">
    <property type="term" value="F:iron ion binding"/>
    <property type="evidence" value="ECO:0007669"/>
    <property type="project" value="UniProtKB-ARBA"/>
</dbReference>
<dbReference type="EMBL" id="BONZ01000089">
    <property type="protein sequence ID" value="GIH20100.1"/>
    <property type="molecule type" value="Genomic_DNA"/>
</dbReference>
<proteinExistence type="predicted"/>